<feature type="domain" description="CBS" evidence="5">
    <location>
        <begin position="185"/>
        <end position="242"/>
    </location>
</feature>
<evidence type="ECO:0000256" key="3">
    <source>
        <dbReference type="SAM" id="MobiDB-lite"/>
    </source>
</evidence>
<evidence type="ECO:0000259" key="4">
    <source>
        <dbReference type="PROSITE" id="PS50042"/>
    </source>
</evidence>
<keyword evidence="1 2" id="KW-0129">CBS domain</keyword>
<proteinExistence type="predicted"/>
<dbReference type="InterPro" id="IPR046342">
    <property type="entry name" value="CBS_dom_sf"/>
</dbReference>
<dbReference type="InterPro" id="IPR018821">
    <property type="entry name" value="DUF294_put_nucleoTrafse_sb-bd"/>
</dbReference>
<evidence type="ECO:0000256" key="2">
    <source>
        <dbReference type="PROSITE-ProRule" id="PRU00703"/>
    </source>
</evidence>
<name>A0A0N9WQP5_PSEFL</name>
<dbReference type="PROSITE" id="PS51371">
    <property type="entry name" value="CBS"/>
    <property type="match status" value="2"/>
</dbReference>
<dbReference type="SUPFAM" id="SSF51206">
    <property type="entry name" value="cAMP-binding domain-like"/>
    <property type="match status" value="1"/>
</dbReference>
<organism evidence="6 7">
    <name type="scientific">Pseudomonas fluorescens</name>
    <dbReference type="NCBI Taxonomy" id="294"/>
    <lineage>
        <taxon>Bacteria</taxon>
        <taxon>Pseudomonadati</taxon>
        <taxon>Pseudomonadota</taxon>
        <taxon>Gammaproteobacteria</taxon>
        <taxon>Pseudomonadales</taxon>
        <taxon>Pseudomonadaceae</taxon>
        <taxon>Pseudomonas</taxon>
    </lineage>
</organism>
<dbReference type="PROSITE" id="PS50042">
    <property type="entry name" value="CNMP_BINDING_3"/>
    <property type="match status" value="1"/>
</dbReference>
<dbReference type="Gene3D" id="3.10.580.10">
    <property type="entry name" value="CBS-domain"/>
    <property type="match status" value="1"/>
</dbReference>
<feature type="domain" description="Cyclic nucleotide-binding" evidence="4">
    <location>
        <begin position="33"/>
        <end position="138"/>
    </location>
</feature>
<reference evidence="7" key="1">
    <citation type="submission" date="2015-09" db="EMBL/GenBank/DDBJ databases">
        <title>Whole genome sequence of Pseudomonas fluorescens FW300-N2E3.</title>
        <authorList>
            <person name="Ray J."/>
            <person name="Melnyk R."/>
            <person name="Deutschbauer A."/>
        </authorList>
    </citation>
    <scope>NUCLEOTIDE SEQUENCE [LARGE SCALE GENOMIC DNA]</scope>
    <source>
        <strain evidence="7">FW300-N2E3</strain>
    </source>
</reference>
<dbReference type="InterPro" id="IPR051257">
    <property type="entry name" value="Diverse_CBS-Domain"/>
</dbReference>
<feature type="domain" description="CBS" evidence="5">
    <location>
        <begin position="250"/>
        <end position="308"/>
    </location>
</feature>
<dbReference type="Pfam" id="PF10335">
    <property type="entry name" value="DUF294_C"/>
    <property type="match status" value="1"/>
</dbReference>
<evidence type="ECO:0000256" key="1">
    <source>
        <dbReference type="ARBA" id="ARBA00023122"/>
    </source>
</evidence>
<dbReference type="PANTHER" id="PTHR43080:SF2">
    <property type="entry name" value="CBS DOMAIN-CONTAINING PROTEIN"/>
    <property type="match status" value="1"/>
</dbReference>
<gene>
    <name evidence="6" type="ORF">AO353_07570</name>
</gene>
<sequence>MVMSKADAFTQAGKTAVLQNIQGTLQFLQRFPPFNQMEHAHLAYLVEQCQLRFYGPGESIIKPADGPVEHFYIVKQGRVVGERPHTAKGGTETTFEITTGECFPLAALLGERATRTEHLAAEDTFCLQLNKQAFIKLFALSSTFRDFALRGVSSLLDQVNQQVQQKAVETLGTQYSLNTRLGELAMRHPVTCSPATPLREAVTLMHEQQVGSIVVVDEQKAPLGIFTLRDLRQVVADGTSDFNQPIDRHMIHAPFFLTPDHSAFDAAIAMTERHIAHVCLVKDQRLCGVVSERDLFSLQRVDLVHLARTIRSAPRVENLVAMRGEIGQLVERMLAHGASSTQITHIITLLNDHTVCRVIELTLADKGDPGIPFSWLCFGSEGRREQTLHTDQDNGILFEARDAVQAAEIRSKLLPIAQQINQSLALCGFTLCKGNIMAGNPQLCLSRAEWARRFAAFIREATPENLLGSSIYFDLRVVWGDEQGCEQLRRAILDQVADNRLFQRMLAMNALRQRPPVGRFREFVLEKKNGEKATLDLKVQGLTPFVDGARLLALAHGIGANNTLERFRQLVAKEVIDPLDGAAYEEAYHFIQQTRMQQHQRQTRENLPYSNRVDPDSLNHLDRRILRESLRQAQRLQSSLALRYQL</sequence>
<dbReference type="InterPro" id="IPR000595">
    <property type="entry name" value="cNMP-bd_dom"/>
</dbReference>
<dbReference type="CDD" id="cd00038">
    <property type="entry name" value="CAP_ED"/>
    <property type="match status" value="1"/>
</dbReference>
<dbReference type="EMBL" id="CP012830">
    <property type="protein sequence ID" value="ALI05019.1"/>
    <property type="molecule type" value="Genomic_DNA"/>
</dbReference>
<dbReference type="PANTHER" id="PTHR43080">
    <property type="entry name" value="CBS DOMAIN-CONTAINING PROTEIN CBSX3, MITOCHONDRIAL"/>
    <property type="match status" value="1"/>
</dbReference>
<dbReference type="Pfam" id="PF00027">
    <property type="entry name" value="cNMP_binding"/>
    <property type="match status" value="1"/>
</dbReference>
<evidence type="ECO:0000259" key="5">
    <source>
        <dbReference type="PROSITE" id="PS51371"/>
    </source>
</evidence>
<dbReference type="AlphaFoldDB" id="A0A0N9WQP5"/>
<feature type="region of interest" description="Disordered" evidence="3">
    <location>
        <begin position="596"/>
        <end position="615"/>
    </location>
</feature>
<accession>A0A0N9WQP5</accession>
<reference evidence="6 7" key="2">
    <citation type="journal article" date="2018" name="Nature">
        <title>Mutant phenotypes for thousands of bacterial genes of unknown function.</title>
        <authorList>
            <person name="Price M.N."/>
            <person name="Wetmore K.M."/>
            <person name="Waters R.J."/>
            <person name="Callaghan M."/>
            <person name="Ray J."/>
            <person name="Liu H."/>
            <person name="Kuehl J.V."/>
            <person name="Melnyk R.A."/>
            <person name="Lamson J.S."/>
            <person name="Suh Y."/>
            <person name="Carlson H.K."/>
            <person name="Esquivel Z."/>
            <person name="Sadeeshkumar H."/>
            <person name="Chakraborty R."/>
            <person name="Zane G.M."/>
            <person name="Rubin B.E."/>
            <person name="Wall J.D."/>
            <person name="Visel A."/>
            <person name="Bristow J."/>
            <person name="Blow M.J."/>
            <person name="Arkin A.P."/>
            <person name="Deutschbauer A.M."/>
        </authorList>
    </citation>
    <scope>NUCLEOTIDE SEQUENCE [LARGE SCALE GENOMIC DNA]</scope>
    <source>
        <strain evidence="6 7">FW300-N2E3</strain>
    </source>
</reference>
<dbReference type="Proteomes" id="UP000066487">
    <property type="component" value="Chromosome"/>
</dbReference>
<dbReference type="RefSeq" id="WP_054598194.1">
    <property type="nucleotide sequence ID" value="NZ_CP012830.1"/>
</dbReference>
<dbReference type="Pfam" id="PF03445">
    <property type="entry name" value="DUF294"/>
    <property type="match status" value="1"/>
</dbReference>
<dbReference type="CDD" id="cd05401">
    <property type="entry name" value="NT_GlnE_GlnD_like"/>
    <property type="match status" value="1"/>
</dbReference>
<dbReference type="SUPFAM" id="SSF54631">
    <property type="entry name" value="CBS-domain pair"/>
    <property type="match status" value="1"/>
</dbReference>
<evidence type="ECO:0000313" key="6">
    <source>
        <dbReference type="EMBL" id="ALI05019.1"/>
    </source>
</evidence>
<protein>
    <submittedName>
        <fullName evidence="6">Cyclic nucleotide-binding protein</fullName>
    </submittedName>
</protein>
<dbReference type="OrthoDB" id="9808528at2"/>
<dbReference type="InterPro" id="IPR018490">
    <property type="entry name" value="cNMP-bd_dom_sf"/>
</dbReference>
<dbReference type="InterPro" id="IPR005105">
    <property type="entry name" value="GlnD_Uridyltrans_N"/>
</dbReference>
<dbReference type="GO" id="GO:0008773">
    <property type="term" value="F:[protein-PII] uridylyltransferase activity"/>
    <property type="evidence" value="ECO:0007669"/>
    <property type="project" value="InterPro"/>
</dbReference>
<dbReference type="Gene3D" id="2.60.120.10">
    <property type="entry name" value="Jelly Rolls"/>
    <property type="match status" value="1"/>
</dbReference>
<dbReference type="SMART" id="SM00116">
    <property type="entry name" value="CBS"/>
    <property type="match status" value="2"/>
</dbReference>
<dbReference type="InterPro" id="IPR000644">
    <property type="entry name" value="CBS_dom"/>
</dbReference>
<evidence type="ECO:0000313" key="7">
    <source>
        <dbReference type="Proteomes" id="UP000066487"/>
    </source>
</evidence>
<dbReference type="InterPro" id="IPR014710">
    <property type="entry name" value="RmlC-like_jellyroll"/>
</dbReference>
<dbReference type="Pfam" id="PF00571">
    <property type="entry name" value="CBS"/>
    <property type="match status" value="2"/>
</dbReference>